<keyword evidence="1" id="KW-0175">Coiled coil</keyword>
<evidence type="ECO:0000313" key="3">
    <source>
        <dbReference type="Proteomes" id="UP000801492"/>
    </source>
</evidence>
<feature type="coiled-coil region" evidence="1">
    <location>
        <begin position="42"/>
        <end position="87"/>
    </location>
</feature>
<accession>A0A8K0GAC8</accession>
<comment type="caution">
    <text evidence="2">The sequence shown here is derived from an EMBL/GenBank/DDBJ whole genome shotgun (WGS) entry which is preliminary data.</text>
</comment>
<evidence type="ECO:0008006" key="4">
    <source>
        <dbReference type="Google" id="ProtNLM"/>
    </source>
</evidence>
<name>A0A8K0GAC8_IGNLU</name>
<proteinExistence type="predicted"/>
<sequence>MEDSLNNSNLELVNAEDLLNDRINNLSKTILKCIPEKSDSIKVEARKTCREATEKLRNHSLEMLGMIRFLKIEYEKAVKENIDIKNKLNNTDKPTEQVGKQLPIRQTRTYANIVTNKPEPTYAIKISTKNNKDIGQVEHFLKTNVKPSQLKVPIAKVKKIKTGEMIIECIDKKDIEKLTTIINTTKQLQSKEIIKGNPRLILNNIDKQLDKTNLIEVICNNNRELIDSCGGIDSFKSQVKEKFRLGGREKDRSVSVVFEVTSEVRKEILKRRINLEWESVYAKDYISLMQCFKCYRFGHKSDKCKENIPICGQCGHLGHDFKNCKSNDIKCIVCARANIKGCKINHVARDTKCPTMLKIKDKIMKSIDYGQC</sequence>
<protein>
    <recommendedName>
        <fullName evidence="4">CCHC-type domain-containing protein</fullName>
    </recommendedName>
</protein>
<evidence type="ECO:0000313" key="2">
    <source>
        <dbReference type="EMBL" id="KAF2897435.1"/>
    </source>
</evidence>
<dbReference type="OrthoDB" id="6775559at2759"/>
<dbReference type="AlphaFoldDB" id="A0A8K0GAC8"/>
<dbReference type="Proteomes" id="UP000801492">
    <property type="component" value="Unassembled WGS sequence"/>
</dbReference>
<gene>
    <name evidence="2" type="ORF">ILUMI_08740</name>
</gene>
<dbReference type="SUPFAM" id="SSF57756">
    <property type="entry name" value="Retrovirus zinc finger-like domains"/>
    <property type="match status" value="1"/>
</dbReference>
<organism evidence="2 3">
    <name type="scientific">Ignelater luminosus</name>
    <name type="common">Cucubano</name>
    <name type="synonym">Pyrophorus luminosus</name>
    <dbReference type="NCBI Taxonomy" id="2038154"/>
    <lineage>
        <taxon>Eukaryota</taxon>
        <taxon>Metazoa</taxon>
        <taxon>Ecdysozoa</taxon>
        <taxon>Arthropoda</taxon>
        <taxon>Hexapoda</taxon>
        <taxon>Insecta</taxon>
        <taxon>Pterygota</taxon>
        <taxon>Neoptera</taxon>
        <taxon>Endopterygota</taxon>
        <taxon>Coleoptera</taxon>
        <taxon>Polyphaga</taxon>
        <taxon>Elateriformia</taxon>
        <taxon>Elateroidea</taxon>
        <taxon>Elateridae</taxon>
        <taxon>Agrypninae</taxon>
        <taxon>Pyrophorini</taxon>
        <taxon>Ignelater</taxon>
    </lineage>
</organism>
<reference evidence="2" key="1">
    <citation type="submission" date="2019-08" db="EMBL/GenBank/DDBJ databases">
        <title>The genome of the North American firefly Photinus pyralis.</title>
        <authorList>
            <consortium name="Photinus pyralis genome working group"/>
            <person name="Fallon T.R."/>
            <person name="Sander Lower S.E."/>
            <person name="Weng J.-K."/>
        </authorList>
    </citation>
    <scope>NUCLEOTIDE SEQUENCE</scope>
    <source>
        <strain evidence="2">TRF0915ILg1</strain>
        <tissue evidence="2">Whole body</tissue>
    </source>
</reference>
<dbReference type="EMBL" id="VTPC01004169">
    <property type="protein sequence ID" value="KAF2897435.1"/>
    <property type="molecule type" value="Genomic_DNA"/>
</dbReference>
<evidence type="ECO:0000256" key="1">
    <source>
        <dbReference type="SAM" id="Coils"/>
    </source>
</evidence>
<dbReference type="GO" id="GO:0003676">
    <property type="term" value="F:nucleic acid binding"/>
    <property type="evidence" value="ECO:0007669"/>
    <property type="project" value="InterPro"/>
</dbReference>
<dbReference type="GO" id="GO:0008270">
    <property type="term" value="F:zinc ion binding"/>
    <property type="evidence" value="ECO:0007669"/>
    <property type="project" value="InterPro"/>
</dbReference>
<dbReference type="InterPro" id="IPR036875">
    <property type="entry name" value="Znf_CCHC_sf"/>
</dbReference>
<keyword evidence="3" id="KW-1185">Reference proteome</keyword>